<evidence type="ECO:0000256" key="1">
    <source>
        <dbReference type="SAM" id="MobiDB-lite"/>
    </source>
</evidence>
<evidence type="ECO:0008006" key="4">
    <source>
        <dbReference type="Google" id="ProtNLM"/>
    </source>
</evidence>
<dbReference type="OrthoDB" id="7031200at2"/>
<proteinExistence type="predicted"/>
<dbReference type="EMBL" id="FPAQ01000049">
    <property type="protein sequence ID" value="SFU00081.1"/>
    <property type="molecule type" value="Genomic_DNA"/>
</dbReference>
<evidence type="ECO:0000313" key="2">
    <source>
        <dbReference type="EMBL" id="SFU00081.1"/>
    </source>
</evidence>
<evidence type="ECO:0000313" key="3">
    <source>
        <dbReference type="Proteomes" id="UP000199594"/>
    </source>
</evidence>
<feature type="region of interest" description="Disordered" evidence="1">
    <location>
        <begin position="1"/>
        <end position="20"/>
    </location>
</feature>
<name>A0A1I7CKY2_9GAMM</name>
<gene>
    <name evidence="2" type="ORF">SAMN04487956_14914</name>
</gene>
<protein>
    <recommendedName>
        <fullName evidence="4">Phage tail assembly chaperone protein, E, or 41 or 14</fullName>
    </recommendedName>
</protein>
<dbReference type="Proteomes" id="UP000199594">
    <property type="component" value="Unassembled WGS sequence"/>
</dbReference>
<dbReference type="AlphaFoldDB" id="A0A1I7CKY2"/>
<dbReference type="RefSeq" id="WP_089851987.1">
    <property type="nucleotide sequence ID" value="NZ_FPAQ01000049.1"/>
</dbReference>
<reference evidence="2 3" key="1">
    <citation type="submission" date="2016-10" db="EMBL/GenBank/DDBJ databases">
        <authorList>
            <person name="de Groot N.N."/>
        </authorList>
    </citation>
    <scope>NUCLEOTIDE SEQUENCE [LARGE SCALE GENOMIC DNA]</scope>
    <source>
        <strain evidence="2 3">CGMCC 1.6493</strain>
    </source>
</reference>
<accession>A0A1I7CKY2</accession>
<sequence length="119" mass="12690">MDTVGKNAVDQQSESSGCIERTGDSVVVTLHESLTYTDGKLEGERTLDQLTMPTKIKGKHLIATDQAQGEMGKSLALLAKLAGIPRHAAHELSGRDIDLCMEAIEPYLPGRKAAGSSEV</sequence>
<organism evidence="2 3">
    <name type="scientific">Halomonas saccharevitans</name>
    <dbReference type="NCBI Taxonomy" id="416872"/>
    <lineage>
        <taxon>Bacteria</taxon>
        <taxon>Pseudomonadati</taxon>
        <taxon>Pseudomonadota</taxon>
        <taxon>Gammaproteobacteria</taxon>
        <taxon>Oceanospirillales</taxon>
        <taxon>Halomonadaceae</taxon>
        <taxon>Halomonas</taxon>
    </lineage>
</organism>